<accession>A0A9P0FUB2</accession>
<organism evidence="3 4">
    <name type="scientific">Chrysodeixis includens</name>
    <name type="common">Soybean looper</name>
    <name type="synonym">Pseudoplusia includens</name>
    <dbReference type="NCBI Taxonomy" id="689277"/>
    <lineage>
        <taxon>Eukaryota</taxon>
        <taxon>Metazoa</taxon>
        <taxon>Ecdysozoa</taxon>
        <taxon>Arthropoda</taxon>
        <taxon>Hexapoda</taxon>
        <taxon>Insecta</taxon>
        <taxon>Pterygota</taxon>
        <taxon>Neoptera</taxon>
        <taxon>Endopterygota</taxon>
        <taxon>Lepidoptera</taxon>
        <taxon>Glossata</taxon>
        <taxon>Ditrysia</taxon>
        <taxon>Noctuoidea</taxon>
        <taxon>Noctuidae</taxon>
        <taxon>Plusiinae</taxon>
        <taxon>Chrysodeixis</taxon>
    </lineage>
</organism>
<dbReference type="InterPro" id="IPR028089">
    <property type="entry name" value="DUF4455"/>
</dbReference>
<dbReference type="OrthoDB" id="431588at2759"/>
<evidence type="ECO:0000256" key="1">
    <source>
        <dbReference type="SAM" id="MobiDB-lite"/>
    </source>
</evidence>
<dbReference type="AlphaFoldDB" id="A0A9P0FUB2"/>
<reference evidence="3" key="1">
    <citation type="submission" date="2021-12" db="EMBL/GenBank/DDBJ databases">
        <authorList>
            <person name="King R."/>
        </authorList>
    </citation>
    <scope>NUCLEOTIDE SEQUENCE</scope>
</reference>
<gene>
    <name evidence="3" type="ORF">CINC_LOCUS5282</name>
</gene>
<dbReference type="Pfam" id="PF14643">
    <property type="entry name" value="DUF4455"/>
    <property type="match status" value="1"/>
</dbReference>
<dbReference type="EMBL" id="LR824022">
    <property type="protein sequence ID" value="CAH0591686.1"/>
    <property type="molecule type" value="Genomic_DNA"/>
</dbReference>
<sequence>MTARKHSITQNRLSLKGGSCICDKSIKPKKRVAKAGCPDDADAVATLPDNWVPRHSGAILANYLKKREQDHEKVLADINEGATAVNKDIDKRVHDLAKNLLISIQQNQRCMDCIFDQIDLLEGPITTEARDDAMKSIRELMSKRVDNMALFKREALGLERERADKLRILLRGQFQRLVSVGHKTPKNLLHEFDEKIYDINQQILSNSRAYSELEAELKVQADESVLHARSAINQLCLGVGMNVRGKSALIWCKDENISRQRQSASAGRPQRASEPTIGNILNDVEEFDAVVTRLVQAYRNAVIRVFAGFATKLSELEKDLGSHHDLLDKESVECQFPEIQRIIEKPLTRLSNIISKTNSQNKLQDITNNDLLMMEKSLLSLGENLRETYSILHHAGHLWDAHILRSAHVKKLTIAAVEDLLTNNDTIELSNEIPFNIALEQLRCASDADKLNQQFDAITAMLDKTADMYLHHSEAELGRLEEFMNLTPIMASALLAEFNLFLEKYPRHPKKLPSSGSPRVESDPGTPLRSSSSIQLPLPRAILQTELQEVALKNWRNGFLESFEANVSLVPEELQHQARLWVEERSAPLHMRYSLKMISHGIRLERVKAARDRRLQELRYHEARLDSHLNAIFDLIDRLPEEASQFAALDAPFLYPLTEWLDRLNEKMQEALNQVPLDPEIKKLKMKSYRPRLIKYKQLFEESLNVAVADKKRQLEHRTQEARVSNVRFISQIKLFSEGGQYSASEATKTCTALNKGAEALELSLTKALDALNQRKIQLLALADNNILPLQRVVEETVKTNVKSNAKLNEKKKSPAKKK</sequence>
<keyword evidence="4" id="KW-1185">Reference proteome</keyword>
<dbReference type="Proteomes" id="UP001154114">
    <property type="component" value="Chromosome 19"/>
</dbReference>
<feature type="domain" description="DUF4455" evidence="2">
    <location>
        <begin position="65"/>
        <end position="231"/>
    </location>
</feature>
<proteinExistence type="predicted"/>
<protein>
    <recommendedName>
        <fullName evidence="2">DUF4455 domain-containing protein</fullName>
    </recommendedName>
</protein>
<evidence type="ECO:0000259" key="2">
    <source>
        <dbReference type="Pfam" id="PF14643"/>
    </source>
</evidence>
<feature type="region of interest" description="Disordered" evidence="1">
    <location>
        <begin position="510"/>
        <end position="533"/>
    </location>
</feature>
<name>A0A9P0FUB2_CHRIL</name>
<evidence type="ECO:0000313" key="4">
    <source>
        <dbReference type="Proteomes" id="UP001154114"/>
    </source>
</evidence>
<evidence type="ECO:0000313" key="3">
    <source>
        <dbReference type="EMBL" id="CAH0591686.1"/>
    </source>
</evidence>